<dbReference type="KEGG" id="pcu:PC_RS04190"/>
<proteinExistence type="predicted"/>
<gene>
    <name evidence="1" type="ORF">PC_RS04190</name>
</gene>
<dbReference type="OrthoDB" id="9963887at2"/>
<dbReference type="HOGENOM" id="CLU_871103_0_0_0"/>
<name>Q6MCV6_PARUW</name>
<evidence type="ECO:0008006" key="3">
    <source>
        <dbReference type="Google" id="ProtNLM"/>
    </source>
</evidence>
<sequence length="319" mass="36991">MDDNKEQIQLLHKLETPQLRKENASIISYHYQTEKTNPTVFHFVSIDFKSPPIRLKQSLISHELINEKDIYLIDRYFTEEEGESLRNFSKQAHFKTKIFADQNSRSKGETPDRAMDPEEKWNFFLNPGPAIQELFKLLNWLADRLHADISTLPWEMYEADLCVPAVASNRVESKTLESMEMGKHQDYDTEQGIAFGIPILYSETPKFHFNIFFNGSEGKPWLVSAMLYSTSEAFASEYGLGTVFFDKNDKQSFCADAKHMRLVIFEGDIVHAIEQSKLPAHENIWRVSYVFKLLINPKDKNRSMKQAFSELMNAASQQK</sequence>
<evidence type="ECO:0000313" key="1">
    <source>
        <dbReference type="EMBL" id="CAF23593.1"/>
    </source>
</evidence>
<accession>Q6MCV6</accession>
<dbReference type="eggNOG" id="ENOG50347MG">
    <property type="taxonomic scope" value="Bacteria"/>
</dbReference>
<dbReference type="AlphaFoldDB" id="Q6MCV6"/>
<organism evidence="1 2">
    <name type="scientific">Protochlamydia amoebophila (strain UWE25)</name>
    <dbReference type="NCBI Taxonomy" id="264201"/>
    <lineage>
        <taxon>Bacteria</taxon>
        <taxon>Pseudomonadati</taxon>
        <taxon>Chlamydiota</taxon>
        <taxon>Chlamydiia</taxon>
        <taxon>Parachlamydiales</taxon>
        <taxon>Parachlamydiaceae</taxon>
        <taxon>Candidatus Protochlamydia</taxon>
    </lineage>
</organism>
<reference evidence="1 2" key="1">
    <citation type="journal article" date="2004" name="Science">
        <title>Illuminating the evolutionary history of chlamydiae.</title>
        <authorList>
            <person name="Horn M."/>
            <person name="Collingro A."/>
            <person name="Schmitz-Esser S."/>
            <person name="Beier C.L."/>
            <person name="Purkhold U."/>
            <person name="Fartmann B."/>
            <person name="Brandt P."/>
            <person name="Nyakatura G.J."/>
            <person name="Droege M."/>
            <person name="Frishman D."/>
            <person name="Rattei T."/>
            <person name="Mewes H."/>
            <person name="Wagner M."/>
        </authorList>
    </citation>
    <scope>NUCLEOTIDE SEQUENCE [LARGE SCALE GENOMIC DNA]</scope>
    <source>
        <strain evidence="1 2">UWE25</strain>
    </source>
</reference>
<protein>
    <recommendedName>
        <fullName evidence="3">Prolyl 4-hydroxylase alpha subunit Fe(2+) 2OG dioxygenase domain-containing protein</fullName>
    </recommendedName>
</protein>
<dbReference type="EMBL" id="BX908798">
    <property type="protein sequence ID" value="CAF23593.1"/>
    <property type="molecule type" value="Genomic_DNA"/>
</dbReference>
<dbReference type="RefSeq" id="WP_011175419.1">
    <property type="nucleotide sequence ID" value="NC_005861.2"/>
</dbReference>
<evidence type="ECO:0000313" key="2">
    <source>
        <dbReference type="Proteomes" id="UP000000529"/>
    </source>
</evidence>
<dbReference type="Proteomes" id="UP000000529">
    <property type="component" value="Chromosome"/>
</dbReference>
<keyword evidence="2" id="KW-1185">Reference proteome</keyword>